<dbReference type="InterPro" id="IPR006153">
    <property type="entry name" value="Cation/H_exchanger_TM"/>
</dbReference>
<keyword evidence="6 9" id="KW-0406">Ion transport</keyword>
<name>A0A1I7SQY9_BURXY</name>
<evidence type="ECO:0000256" key="10">
    <source>
        <dbReference type="SAM" id="MobiDB-lite"/>
    </source>
</evidence>
<evidence type="ECO:0000313" key="13">
    <source>
        <dbReference type="EMBL" id="CAD5222519.1"/>
    </source>
</evidence>
<proteinExistence type="inferred from homology"/>
<evidence type="ECO:0000256" key="5">
    <source>
        <dbReference type="ARBA" id="ARBA00023053"/>
    </source>
</evidence>
<evidence type="ECO:0000313" key="15">
    <source>
        <dbReference type="Proteomes" id="UP000095284"/>
    </source>
</evidence>
<dbReference type="SMR" id="A0A1I7SQY9"/>
<feature type="transmembrane region" description="Helical" evidence="11">
    <location>
        <begin position="162"/>
        <end position="184"/>
    </location>
</feature>
<dbReference type="PANTHER" id="PTHR10110">
    <property type="entry name" value="SODIUM/HYDROGEN EXCHANGER"/>
    <property type="match status" value="1"/>
</dbReference>
<evidence type="ECO:0000256" key="9">
    <source>
        <dbReference type="RuleBase" id="RU003722"/>
    </source>
</evidence>
<gene>
    <name evidence="13" type="ORF">BXYJ_LOCUS7487</name>
</gene>
<evidence type="ECO:0000313" key="16">
    <source>
        <dbReference type="Proteomes" id="UP000659654"/>
    </source>
</evidence>
<evidence type="ECO:0000256" key="2">
    <source>
        <dbReference type="ARBA" id="ARBA00022448"/>
    </source>
</evidence>
<reference evidence="17" key="1">
    <citation type="submission" date="2016-11" db="UniProtKB">
        <authorList>
            <consortium name="WormBaseParasite"/>
        </authorList>
    </citation>
    <scope>IDENTIFICATION</scope>
</reference>
<organism evidence="15 17">
    <name type="scientific">Bursaphelenchus xylophilus</name>
    <name type="common">Pinewood nematode worm</name>
    <name type="synonym">Aphelenchoides xylophilus</name>
    <dbReference type="NCBI Taxonomy" id="6326"/>
    <lineage>
        <taxon>Eukaryota</taxon>
        <taxon>Metazoa</taxon>
        <taxon>Ecdysozoa</taxon>
        <taxon>Nematoda</taxon>
        <taxon>Chromadorea</taxon>
        <taxon>Rhabditida</taxon>
        <taxon>Tylenchina</taxon>
        <taxon>Tylenchomorpha</taxon>
        <taxon>Aphelenchoidea</taxon>
        <taxon>Aphelenchoididae</taxon>
        <taxon>Bursaphelenchus</taxon>
    </lineage>
</organism>
<evidence type="ECO:0000256" key="6">
    <source>
        <dbReference type="ARBA" id="ARBA00023065"/>
    </source>
</evidence>
<feature type="compositionally biased region" description="Basic residues" evidence="10">
    <location>
        <begin position="737"/>
        <end position="748"/>
    </location>
</feature>
<feature type="transmembrane region" description="Helical" evidence="11">
    <location>
        <begin position="426"/>
        <end position="448"/>
    </location>
</feature>
<keyword evidence="2 9" id="KW-0813">Transport</keyword>
<keyword evidence="16" id="KW-1185">Reference proteome</keyword>
<evidence type="ECO:0000256" key="3">
    <source>
        <dbReference type="ARBA" id="ARBA00022692"/>
    </source>
</evidence>
<evidence type="ECO:0000259" key="12">
    <source>
        <dbReference type="Pfam" id="PF00999"/>
    </source>
</evidence>
<dbReference type="EMBL" id="CAJFCV020000003">
    <property type="protein sequence ID" value="CAG9110581.1"/>
    <property type="molecule type" value="Genomic_DNA"/>
</dbReference>
<comment type="subcellular location">
    <subcellularLocation>
        <location evidence="1">Membrane</location>
        <topology evidence="1">Multi-pass membrane protein</topology>
    </subcellularLocation>
</comment>
<feature type="transmembrane region" description="Helical" evidence="11">
    <location>
        <begin position="75"/>
        <end position="94"/>
    </location>
</feature>
<feature type="region of interest" description="Disordered" evidence="10">
    <location>
        <begin position="35"/>
        <end position="54"/>
    </location>
</feature>
<feature type="transmembrane region" description="Helical" evidence="11">
    <location>
        <begin position="384"/>
        <end position="405"/>
    </location>
</feature>
<dbReference type="Pfam" id="PF00999">
    <property type="entry name" value="Na_H_Exchanger"/>
    <property type="match status" value="1"/>
</dbReference>
<dbReference type="PANTHER" id="PTHR10110:SF125">
    <property type="entry name" value="SODIUM_HYDROGEN EXCHANGER"/>
    <property type="match status" value="1"/>
</dbReference>
<feature type="region of interest" description="Disordered" evidence="10">
    <location>
        <begin position="711"/>
        <end position="798"/>
    </location>
</feature>
<dbReference type="GO" id="GO:0051453">
    <property type="term" value="P:regulation of intracellular pH"/>
    <property type="evidence" value="ECO:0007669"/>
    <property type="project" value="TreeGrafter"/>
</dbReference>
<evidence type="ECO:0000313" key="14">
    <source>
        <dbReference type="EMBL" id="CAG9110581.1"/>
    </source>
</evidence>
<dbReference type="AlphaFoldDB" id="A0A1I7SQY9"/>
<dbReference type="WBParaSite" id="BXY_1545300.1">
    <property type="protein sequence ID" value="BXY_1545300.1"/>
    <property type="gene ID" value="BXY_1545300"/>
</dbReference>
<dbReference type="Proteomes" id="UP000582659">
    <property type="component" value="Unassembled WGS sequence"/>
</dbReference>
<dbReference type="PRINTS" id="PR01084">
    <property type="entry name" value="NAHEXCHNGR"/>
</dbReference>
<evidence type="ECO:0000313" key="17">
    <source>
        <dbReference type="WBParaSite" id="BXY_1545300.1"/>
    </source>
</evidence>
<evidence type="ECO:0000256" key="1">
    <source>
        <dbReference type="ARBA" id="ARBA00004141"/>
    </source>
</evidence>
<feature type="transmembrane region" description="Helical" evidence="11">
    <location>
        <begin position="133"/>
        <end position="150"/>
    </location>
</feature>
<feature type="transmembrane region" description="Helical" evidence="11">
    <location>
        <begin position="356"/>
        <end position="378"/>
    </location>
</feature>
<dbReference type="Proteomes" id="UP000659654">
    <property type="component" value="Unassembled WGS sequence"/>
</dbReference>
<keyword evidence="9" id="KW-0050">Antiport</keyword>
<dbReference type="InterPro" id="IPR018422">
    <property type="entry name" value="Cation/H_exchanger_CPA1"/>
</dbReference>
<keyword evidence="7 11" id="KW-0472">Membrane</keyword>
<feature type="transmembrane region" description="Helical" evidence="11">
    <location>
        <begin position="270"/>
        <end position="294"/>
    </location>
</feature>
<protein>
    <recommendedName>
        <fullName evidence="9">Sodium/hydrogen exchanger</fullName>
    </recommendedName>
</protein>
<dbReference type="GO" id="GO:0005886">
    <property type="term" value="C:plasma membrane"/>
    <property type="evidence" value="ECO:0007669"/>
    <property type="project" value="TreeGrafter"/>
</dbReference>
<dbReference type="GO" id="GO:0015386">
    <property type="term" value="F:potassium:proton antiporter activity"/>
    <property type="evidence" value="ECO:0007669"/>
    <property type="project" value="TreeGrafter"/>
</dbReference>
<comment type="similarity">
    <text evidence="9">Belongs to the monovalent cation:proton antiporter 1 (CPA1) transporter (TC 2.A.36) family.</text>
</comment>
<keyword evidence="8 9" id="KW-0739">Sodium transport</keyword>
<feature type="transmembrane region" description="Helical" evidence="11">
    <location>
        <begin position="314"/>
        <end position="336"/>
    </location>
</feature>
<dbReference type="InterPro" id="IPR004709">
    <property type="entry name" value="NaH_exchanger"/>
</dbReference>
<dbReference type="eggNOG" id="KOG1966">
    <property type="taxonomic scope" value="Eukaryota"/>
</dbReference>
<keyword evidence="5" id="KW-0915">Sodium</keyword>
<evidence type="ECO:0000256" key="7">
    <source>
        <dbReference type="ARBA" id="ARBA00023136"/>
    </source>
</evidence>
<feature type="transmembrane region" description="Helical" evidence="11">
    <location>
        <begin position="196"/>
        <end position="216"/>
    </location>
</feature>
<dbReference type="OrthoDB" id="196264at2759"/>
<sequence>MANEHLDCSPNFVIQPHSCLPALPVGESFQNLPRVSKKARGDTATKLTSEASKNGKERPHLNVINFNFHHAELPIFLSAAAVGIIIFKSMYYAFPLLKGIIPDSSMMLLAGLVVGGCLHMFFPDREFRLEPTWFFWGMLPMIVLDAGYFVPTKDFVNNIGAITSFAVFGTLSNIFLTSVLLYLLKAHFSLFQTEMSITDILIFSTLISAVDPVAVISVFEEIHVNRQLYILVFGESLLNDATTIVFYNTFQMFNIIGAENIVAMDIFRCILSFTVVSFGGIFTGIIFGALTGLMTKLTRGVELYQPLTCLLLPYFAYSAAEGFGVSGILALTFCGLTMKNYLAVNVKDSSLVSFNYMLKTLSSFCETMIFVMLGVSAVSRHHVFDFWFIMATLFACLVFRFITIYSMTYFLNKGREEVISLVDQFVIAYGGIRGAVCYGLVVALDINVVPAREMFTTTTVAIILFTSLVQGGTIKCLVNKLKVKHAEPEEKTLFEMVMNETVTNMMEGLSAIAFVQPEKKYKIYWRQFTNWTNRHLMVDGKEYNSKCRKIVAHSQQIMISEAVSQIKKFGSYRLLPSYPSMNTMPTSQSVPANMNEQSEDLMDDITLRVPQPDNMVRIKIEDADGMGDRKKSLRTIFKGAVQEFPQEKPQMYSRHFMQDLRRIPYERPLTPLFEGDEDEDGEGSKNNYLTFPNTENDFLELNTFSVPVPKKLSSNANNRPSILPGQPTRPRFEVKLVRSRPQSHRRRNSSTGPEAERLMLGAPQRETRHESLRRGSTPNRNSLLHRPKVKFAIEGDSP</sequence>
<evidence type="ECO:0000256" key="11">
    <source>
        <dbReference type="SAM" id="Phobius"/>
    </source>
</evidence>
<feature type="domain" description="Cation/H+ exchanger transmembrane" evidence="12">
    <location>
        <begin position="92"/>
        <end position="480"/>
    </location>
</feature>
<evidence type="ECO:0000256" key="8">
    <source>
        <dbReference type="ARBA" id="ARBA00023201"/>
    </source>
</evidence>
<dbReference type="EMBL" id="CAJFDI010000003">
    <property type="protein sequence ID" value="CAD5222519.1"/>
    <property type="molecule type" value="Genomic_DNA"/>
</dbReference>
<dbReference type="NCBIfam" id="TIGR00840">
    <property type="entry name" value="b_cpa1"/>
    <property type="match status" value="1"/>
</dbReference>
<reference evidence="14" key="2">
    <citation type="submission" date="2020-08" db="EMBL/GenBank/DDBJ databases">
        <authorList>
            <person name="Kikuchi T."/>
        </authorList>
    </citation>
    <scope>NUCLEOTIDE SEQUENCE</scope>
    <source>
        <strain evidence="13">Ka4C1</strain>
    </source>
</reference>
<dbReference type="Proteomes" id="UP000095284">
    <property type="component" value="Unplaced"/>
</dbReference>
<dbReference type="GO" id="GO:0098719">
    <property type="term" value="P:sodium ion import across plasma membrane"/>
    <property type="evidence" value="ECO:0007669"/>
    <property type="project" value="TreeGrafter"/>
</dbReference>
<feature type="transmembrane region" description="Helical" evidence="11">
    <location>
        <begin position="100"/>
        <end position="121"/>
    </location>
</feature>
<dbReference type="GO" id="GO:0015385">
    <property type="term" value="F:sodium:proton antiporter activity"/>
    <property type="evidence" value="ECO:0007669"/>
    <property type="project" value="InterPro"/>
</dbReference>
<keyword evidence="3 9" id="KW-0812">Transmembrane</keyword>
<keyword evidence="4 11" id="KW-1133">Transmembrane helix</keyword>
<dbReference type="Gene3D" id="6.10.140.1330">
    <property type="match status" value="1"/>
</dbReference>
<accession>A0A1I7SQY9</accession>
<evidence type="ECO:0000256" key="4">
    <source>
        <dbReference type="ARBA" id="ARBA00022989"/>
    </source>
</evidence>